<dbReference type="KEGG" id="ccun:CCUN_0197"/>
<feature type="transmembrane region" description="Helical" evidence="7">
    <location>
        <begin position="226"/>
        <end position="245"/>
    </location>
</feature>
<evidence type="ECO:0000256" key="4">
    <source>
        <dbReference type="ARBA" id="ARBA00022692"/>
    </source>
</evidence>
<evidence type="ECO:0000256" key="1">
    <source>
        <dbReference type="ARBA" id="ARBA00004651"/>
    </source>
</evidence>
<keyword evidence="4 7" id="KW-0812">Transmembrane</keyword>
<accession>A0A1W6BUS9</accession>
<dbReference type="STRING" id="1121267.CCUN_0197"/>
<dbReference type="EMBL" id="CP020867">
    <property type="protein sequence ID" value="ARJ55853.1"/>
    <property type="molecule type" value="Genomic_DNA"/>
</dbReference>
<feature type="transmembrane region" description="Helical" evidence="7">
    <location>
        <begin position="170"/>
        <end position="190"/>
    </location>
</feature>
<dbReference type="CDD" id="cd06261">
    <property type="entry name" value="TM_PBP2"/>
    <property type="match status" value="1"/>
</dbReference>
<feature type="transmembrane region" description="Helical" evidence="7">
    <location>
        <begin position="64"/>
        <end position="84"/>
    </location>
</feature>
<dbReference type="eggNOG" id="COG1173">
    <property type="taxonomic scope" value="Bacteria"/>
</dbReference>
<keyword evidence="3" id="KW-1003">Cell membrane</keyword>
<protein>
    <submittedName>
        <fullName evidence="9">Nickel ABC transporter, permease protein</fullName>
    </submittedName>
</protein>
<proteinExistence type="inferred from homology"/>
<evidence type="ECO:0000313" key="10">
    <source>
        <dbReference type="Proteomes" id="UP000192902"/>
    </source>
</evidence>
<comment type="subcellular location">
    <subcellularLocation>
        <location evidence="1 7">Cell membrane</location>
        <topology evidence="1 7">Multi-pass membrane protein</topology>
    </subcellularLocation>
</comment>
<dbReference type="InterPro" id="IPR035906">
    <property type="entry name" value="MetI-like_sf"/>
</dbReference>
<keyword evidence="5 7" id="KW-1133">Transmembrane helix</keyword>
<dbReference type="InterPro" id="IPR000515">
    <property type="entry name" value="MetI-like"/>
</dbReference>
<organism evidence="9 10">
    <name type="scientific">Campylobacter cuniculorum DSM 23162 = LMG 24588</name>
    <dbReference type="NCBI Taxonomy" id="1121267"/>
    <lineage>
        <taxon>Bacteria</taxon>
        <taxon>Pseudomonadati</taxon>
        <taxon>Campylobacterota</taxon>
        <taxon>Epsilonproteobacteria</taxon>
        <taxon>Campylobacterales</taxon>
        <taxon>Campylobacteraceae</taxon>
        <taxon>Campylobacter</taxon>
    </lineage>
</organism>
<dbReference type="OrthoDB" id="9783218at2"/>
<dbReference type="InterPro" id="IPR050366">
    <property type="entry name" value="BP-dependent_transpt_permease"/>
</dbReference>
<evidence type="ECO:0000313" key="9">
    <source>
        <dbReference type="EMBL" id="ARJ55853.1"/>
    </source>
</evidence>
<dbReference type="Pfam" id="PF00528">
    <property type="entry name" value="BPD_transp_1"/>
    <property type="match status" value="1"/>
</dbReference>
<dbReference type="Gene3D" id="1.10.3720.10">
    <property type="entry name" value="MetI-like"/>
    <property type="match status" value="1"/>
</dbReference>
<dbReference type="GO" id="GO:0005886">
    <property type="term" value="C:plasma membrane"/>
    <property type="evidence" value="ECO:0007669"/>
    <property type="project" value="UniProtKB-SubCell"/>
</dbReference>
<dbReference type="PROSITE" id="PS50928">
    <property type="entry name" value="ABC_TM1"/>
    <property type="match status" value="1"/>
</dbReference>
<dbReference type="AlphaFoldDB" id="A0A1W6BUS9"/>
<name>A0A1W6BUS9_9BACT</name>
<gene>
    <name evidence="9" type="primary">nikX</name>
    <name evidence="9" type="ORF">CCUN_0197</name>
</gene>
<feature type="domain" description="ABC transmembrane type-1" evidence="8">
    <location>
        <begin position="60"/>
        <end position="247"/>
    </location>
</feature>
<evidence type="ECO:0000256" key="7">
    <source>
        <dbReference type="RuleBase" id="RU363032"/>
    </source>
</evidence>
<keyword evidence="6 7" id="KW-0472">Membrane</keyword>
<dbReference type="SUPFAM" id="SSF161098">
    <property type="entry name" value="MetI-like"/>
    <property type="match status" value="1"/>
</dbReference>
<evidence type="ECO:0000259" key="8">
    <source>
        <dbReference type="PROSITE" id="PS50928"/>
    </source>
</evidence>
<evidence type="ECO:0000256" key="6">
    <source>
        <dbReference type="ARBA" id="ARBA00023136"/>
    </source>
</evidence>
<feature type="transmembrane region" description="Helical" evidence="7">
    <location>
        <begin position="96"/>
        <end position="114"/>
    </location>
</feature>
<sequence>MFRIYLCFALMIFLVFAPKFSSYNPSMSDFLSFYLAPNSNHFFGTDMLGRDLFSRVLYALRNSIFIGVCASSLALVFALFYLLLARMFFYNFFMRILDLFLALPSLLLMMFFQSFIEGSFISMIFIIALSHYAFIAKLFESELRALEKLEFYEAALVLGSSKIRAFFKELLPPCFSLLFLLFVLNIIHAISTEATLSFFGLGLPFDIPSLGNILNDASKAIFMGAWWVIVFPLLALLMLILPLLWLSNFLQKYWGIHL</sequence>
<dbReference type="PANTHER" id="PTHR43386:SF1">
    <property type="entry name" value="D,D-DIPEPTIDE TRANSPORT SYSTEM PERMEASE PROTEIN DDPC-RELATED"/>
    <property type="match status" value="1"/>
</dbReference>
<dbReference type="PANTHER" id="PTHR43386">
    <property type="entry name" value="OLIGOPEPTIDE TRANSPORT SYSTEM PERMEASE PROTEIN APPC"/>
    <property type="match status" value="1"/>
</dbReference>
<evidence type="ECO:0000256" key="3">
    <source>
        <dbReference type="ARBA" id="ARBA00022475"/>
    </source>
</evidence>
<dbReference type="Proteomes" id="UP000192902">
    <property type="component" value="Chromosome"/>
</dbReference>
<dbReference type="GO" id="GO:0055085">
    <property type="term" value="P:transmembrane transport"/>
    <property type="evidence" value="ECO:0007669"/>
    <property type="project" value="InterPro"/>
</dbReference>
<comment type="similarity">
    <text evidence="7">Belongs to the binding-protein-dependent transport system permease family.</text>
</comment>
<keyword evidence="2 7" id="KW-0813">Transport</keyword>
<feature type="transmembrane region" description="Helical" evidence="7">
    <location>
        <begin position="120"/>
        <end position="139"/>
    </location>
</feature>
<reference evidence="9 10" key="1">
    <citation type="submission" date="2017-04" db="EMBL/GenBank/DDBJ databases">
        <title>Complete genome sequence of the Campylobacter cuniculorum type strain LMG24588.</title>
        <authorList>
            <person name="Miller W.G."/>
            <person name="Yee E."/>
            <person name="Revez J."/>
            <person name="Bono J.L."/>
            <person name="Rossi M."/>
        </authorList>
    </citation>
    <scope>NUCLEOTIDE SEQUENCE [LARGE SCALE GENOMIC DNA]</scope>
    <source>
        <strain evidence="9 10">LMG 24588</strain>
    </source>
</reference>
<dbReference type="RefSeq" id="WP_027305084.1">
    <property type="nucleotide sequence ID" value="NZ_CP020867.1"/>
</dbReference>
<evidence type="ECO:0000256" key="5">
    <source>
        <dbReference type="ARBA" id="ARBA00022989"/>
    </source>
</evidence>
<evidence type="ECO:0000256" key="2">
    <source>
        <dbReference type="ARBA" id="ARBA00022448"/>
    </source>
</evidence>